<evidence type="ECO:0000256" key="1">
    <source>
        <dbReference type="SAM" id="Phobius"/>
    </source>
</evidence>
<dbReference type="Proteomes" id="UP000579647">
    <property type="component" value="Unassembled WGS sequence"/>
</dbReference>
<accession>A0A840WV81</accession>
<keyword evidence="1" id="KW-0472">Membrane</keyword>
<keyword evidence="3" id="KW-1185">Reference proteome</keyword>
<keyword evidence="1" id="KW-1133">Transmembrane helix</keyword>
<comment type="caution">
    <text evidence="2">The sequence shown here is derived from an EMBL/GenBank/DDBJ whole genome shotgun (WGS) entry which is preliminary data.</text>
</comment>
<evidence type="ECO:0000313" key="3">
    <source>
        <dbReference type="Proteomes" id="UP000579647"/>
    </source>
</evidence>
<dbReference type="EMBL" id="JACHDO010000001">
    <property type="protein sequence ID" value="MBB5495437.1"/>
    <property type="molecule type" value="Genomic_DNA"/>
</dbReference>
<feature type="transmembrane region" description="Helical" evidence="1">
    <location>
        <begin position="19"/>
        <end position="40"/>
    </location>
</feature>
<dbReference type="AlphaFoldDB" id="A0A840WV81"/>
<reference evidence="2 3" key="1">
    <citation type="submission" date="2020-08" db="EMBL/GenBank/DDBJ databases">
        <title>Sequencing the genomes of 1000 actinobacteria strains.</title>
        <authorList>
            <person name="Klenk H.-P."/>
        </authorList>
    </citation>
    <scope>NUCLEOTIDE SEQUENCE [LARGE SCALE GENOMIC DNA]</scope>
    <source>
        <strain evidence="2 3">DSM 44598</strain>
    </source>
</reference>
<protein>
    <submittedName>
        <fullName evidence="2">Nitrogen fixation-related uncharacterized protein</fullName>
    </submittedName>
</protein>
<name>A0A840WV81_9ACTN</name>
<proteinExistence type="predicted"/>
<evidence type="ECO:0000313" key="2">
    <source>
        <dbReference type="EMBL" id="MBB5495437.1"/>
    </source>
</evidence>
<sequence length="226" mass="24294">MTEAEQAPEREGRRGRSRVLPLIGGAAAAAVLVAGGVFVWDRATGGYTSLTGDCEDLLPDDLPDRLPGTGDFDLRGGAADPGEDGVLRLVHCEAAVPVDGGPADFSLQAVLYDPEEREGVRRMQAMVAEGQLEREADDFELEYSNPPMRAVEWRSLSVGDGGYATVSRGQEGEDPELWTSLEYSVANVRVSLFHQTAEPVEPLDSLEALEALAEELVERLPELAGE</sequence>
<keyword evidence="1" id="KW-0812">Transmembrane</keyword>
<gene>
    <name evidence="2" type="ORF">HNR07_006574</name>
</gene>
<organism evidence="2 3">
    <name type="scientific">Nocardiopsis metallicus</name>
    <dbReference type="NCBI Taxonomy" id="179819"/>
    <lineage>
        <taxon>Bacteria</taxon>
        <taxon>Bacillati</taxon>
        <taxon>Actinomycetota</taxon>
        <taxon>Actinomycetes</taxon>
        <taxon>Streptosporangiales</taxon>
        <taxon>Nocardiopsidaceae</taxon>
        <taxon>Nocardiopsis</taxon>
    </lineage>
</organism>
<dbReference type="RefSeq" id="WP_184370306.1">
    <property type="nucleotide sequence ID" value="NZ_JACHDO010000001.1"/>
</dbReference>